<keyword evidence="1" id="KW-1133">Transmembrane helix</keyword>
<gene>
    <name evidence="2" type="ORF">HALOF300_03248</name>
</gene>
<evidence type="ECO:0000313" key="3">
    <source>
        <dbReference type="Proteomes" id="UP000419743"/>
    </source>
</evidence>
<keyword evidence="1" id="KW-0812">Transmembrane</keyword>
<evidence type="ECO:0000256" key="1">
    <source>
        <dbReference type="SAM" id="Phobius"/>
    </source>
</evidence>
<proteinExistence type="predicted"/>
<reference evidence="2 3" key="1">
    <citation type="submission" date="2019-11" db="EMBL/GenBank/DDBJ databases">
        <authorList>
            <person name="Criscuolo A."/>
        </authorList>
    </citation>
    <scope>NUCLEOTIDE SEQUENCE [LARGE SCALE GENOMIC DNA]</scope>
    <source>
        <strain evidence="2">CIP111667</strain>
    </source>
</reference>
<dbReference type="Proteomes" id="UP000419743">
    <property type="component" value="Unassembled WGS sequence"/>
</dbReference>
<dbReference type="EMBL" id="CACRYJ010000046">
    <property type="protein sequence ID" value="VZO38413.1"/>
    <property type="molecule type" value="Genomic_DNA"/>
</dbReference>
<organism evidence="2 3">
    <name type="scientific">Occultella aeris</name>
    <dbReference type="NCBI Taxonomy" id="2761496"/>
    <lineage>
        <taxon>Bacteria</taxon>
        <taxon>Bacillati</taxon>
        <taxon>Actinomycetota</taxon>
        <taxon>Actinomycetes</taxon>
        <taxon>Micrococcales</taxon>
        <taxon>Ruaniaceae</taxon>
        <taxon>Occultella</taxon>
    </lineage>
</organism>
<name>A0A7M4DM80_9MICO</name>
<dbReference type="NCBIfam" id="NF038354">
    <property type="entry name" value="trnsprt_adja_43"/>
    <property type="match status" value="1"/>
</dbReference>
<dbReference type="AlphaFoldDB" id="A0A7M4DM80"/>
<keyword evidence="1" id="KW-0472">Membrane</keyword>
<sequence length="45" mass="5176">MSISTIALTVYVLMWPVIVAVVLFIIGRAFIKDWLEARREGRDII</sequence>
<evidence type="ECO:0000313" key="2">
    <source>
        <dbReference type="EMBL" id="VZO38413.1"/>
    </source>
</evidence>
<accession>A0A7M4DM80</accession>
<feature type="transmembrane region" description="Helical" evidence="1">
    <location>
        <begin position="6"/>
        <end position="31"/>
    </location>
</feature>
<dbReference type="InterPro" id="IPR049820">
    <property type="entry name" value="Trnsprt_adja_ssu-like"/>
</dbReference>
<protein>
    <submittedName>
        <fullName evidence="2">Uncharacterized protein</fullName>
    </submittedName>
</protein>
<keyword evidence="3" id="KW-1185">Reference proteome</keyword>
<dbReference type="RefSeq" id="WP_156741913.1">
    <property type="nucleotide sequence ID" value="NZ_CACRYJ010000046.1"/>
</dbReference>
<comment type="caution">
    <text evidence="2">The sequence shown here is derived from an EMBL/GenBank/DDBJ whole genome shotgun (WGS) entry which is preliminary data.</text>
</comment>